<protein>
    <submittedName>
        <fullName evidence="1">tRNA-splicing endonuclease</fullName>
    </submittedName>
</protein>
<comment type="caution">
    <text evidence="1">The sequence shown here is derived from an EMBL/GenBank/DDBJ whole genome shotgun (WGS) entry which is preliminary data.</text>
</comment>
<gene>
    <name evidence="1" type="primary">endA</name>
    <name evidence="1" type="ORF">DAT39_016868</name>
</gene>
<evidence type="ECO:0000313" key="1">
    <source>
        <dbReference type="EMBL" id="KAF5893429.1"/>
    </source>
</evidence>
<dbReference type="EMBL" id="QNUK01000435">
    <property type="protein sequence ID" value="KAF5893429.1"/>
    <property type="molecule type" value="Genomic_DNA"/>
</dbReference>
<accession>A0A8J4WVJ0</accession>
<sequence>MWNALEIKQTEIDESQCFASGHCYQSSAPPFSAYRPNSQKNFRETDEKYGKDVLKETVSIGLRHTPPPAFPVVSLKSRERKREVTCGEILHTAGARVPVRHNSLLSIQSE</sequence>
<keyword evidence="1" id="KW-0378">Hydrolase</keyword>
<dbReference type="GO" id="GO:0004519">
    <property type="term" value="F:endonuclease activity"/>
    <property type="evidence" value="ECO:0007669"/>
    <property type="project" value="UniProtKB-KW"/>
</dbReference>
<proteinExistence type="predicted"/>
<name>A0A8J4WVJ0_CLAMG</name>
<keyword evidence="1" id="KW-0255">Endonuclease</keyword>
<keyword evidence="2" id="KW-1185">Reference proteome</keyword>
<reference evidence="1" key="1">
    <citation type="submission" date="2020-07" db="EMBL/GenBank/DDBJ databases">
        <title>Clarias magur genome sequencing, assembly and annotation.</title>
        <authorList>
            <person name="Kushwaha B."/>
            <person name="Kumar R."/>
            <person name="Das P."/>
            <person name="Joshi C.G."/>
            <person name="Kumar D."/>
            <person name="Nagpure N.S."/>
            <person name="Pandey M."/>
            <person name="Agarwal S."/>
            <person name="Srivastava S."/>
            <person name="Singh M."/>
            <person name="Sahoo L."/>
            <person name="Jayasankar P."/>
            <person name="Meher P.K."/>
            <person name="Koringa P.G."/>
            <person name="Iquebal M.A."/>
            <person name="Das S.P."/>
            <person name="Bit A."/>
            <person name="Patnaik S."/>
            <person name="Patel N."/>
            <person name="Shah T.M."/>
            <person name="Hinsu A."/>
            <person name="Jena J.K."/>
        </authorList>
    </citation>
    <scope>NUCLEOTIDE SEQUENCE</scope>
    <source>
        <strain evidence="1">CIFAMagur01</strain>
        <tissue evidence="1">Testis</tissue>
    </source>
</reference>
<evidence type="ECO:0000313" key="2">
    <source>
        <dbReference type="Proteomes" id="UP000727407"/>
    </source>
</evidence>
<keyword evidence="1" id="KW-0540">Nuclease</keyword>
<organism evidence="1 2">
    <name type="scientific">Clarias magur</name>
    <name type="common">Asian catfish</name>
    <name type="synonym">Macropteronotus magur</name>
    <dbReference type="NCBI Taxonomy" id="1594786"/>
    <lineage>
        <taxon>Eukaryota</taxon>
        <taxon>Metazoa</taxon>
        <taxon>Chordata</taxon>
        <taxon>Craniata</taxon>
        <taxon>Vertebrata</taxon>
        <taxon>Euteleostomi</taxon>
        <taxon>Actinopterygii</taxon>
        <taxon>Neopterygii</taxon>
        <taxon>Teleostei</taxon>
        <taxon>Ostariophysi</taxon>
        <taxon>Siluriformes</taxon>
        <taxon>Clariidae</taxon>
        <taxon>Clarias</taxon>
    </lineage>
</organism>
<dbReference type="Proteomes" id="UP000727407">
    <property type="component" value="Unassembled WGS sequence"/>
</dbReference>
<dbReference type="AlphaFoldDB" id="A0A8J4WVJ0"/>